<dbReference type="Gene3D" id="3.40.50.1820">
    <property type="entry name" value="alpha/beta hydrolase"/>
    <property type="match status" value="1"/>
</dbReference>
<keyword evidence="1 3" id="KW-0378">Hydrolase</keyword>
<dbReference type="PANTHER" id="PTHR48081">
    <property type="entry name" value="AB HYDROLASE SUPERFAMILY PROTEIN C4A8.06C"/>
    <property type="match status" value="1"/>
</dbReference>
<organism evidence="3 4">
    <name type="scientific">Ornithinimicrobium kibberense</name>
    <dbReference type="NCBI Taxonomy" id="282060"/>
    <lineage>
        <taxon>Bacteria</taxon>
        <taxon>Bacillati</taxon>
        <taxon>Actinomycetota</taxon>
        <taxon>Actinomycetes</taxon>
        <taxon>Micrococcales</taxon>
        <taxon>Ornithinimicrobiaceae</taxon>
        <taxon>Ornithinimicrobium</taxon>
    </lineage>
</organism>
<feature type="domain" description="BD-FAE-like" evidence="2">
    <location>
        <begin position="39"/>
        <end position="210"/>
    </location>
</feature>
<keyword evidence="4" id="KW-1185">Reference proteome</keyword>
<gene>
    <name evidence="3" type="ORF">ACFFN0_05885</name>
</gene>
<evidence type="ECO:0000259" key="2">
    <source>
        <dbReference type="Pfam" id="PF20434"/>
    </source>
</evidence>
<sequence length="258" mass="26759">MSGRDVLHRWAPPGQERRYGPAEHQVYELFGATGGHLEQPPALVVLLHGGFWRAEWDRAHLRPLAHALADRGYAVALPEYVRTGMPGGGWPGTLEDVAAGLAAVRSGASPDVPVVLVGHSAGGHLAVWLLHQEVAAGAAGAVSLAGVLDLGLAAQLELDGGAVQDLLGGGPGDVPDRFAATDPTRLGRTPYPVVVVHGGADAQVPPELSRRWWAAAGTPGRDELVELPGVDHFALVDPRASTFGVTTEALEGLVGTVS</sequence>
<dbReference type="InterPro" id="IPR050300">
    <property type="entry name" value="GDXG_lipolytic_enzyme"/>
</dbReference>
<dbReference type="EMBL" id="JBHMAX010000012">
    <property type="protein sequence ID" value="MFB9731567.1"/>
    <property type="molecule type" value="Genomic_DNA"/>
</dbReference>
<dbReference type="InterPro" id="IPR029058">
    <property type="entry name" value="AB_hydrolase_fold"/>
</dbReference>
<dbReference type="InterPro" id="IPR049492">
    <property type="entry name" value="BD-FAE-like_dom"/>
</dbReference>
<name>A0ABV5V183_9MICO</name>
<comment type="caution">
    <text evidence="3">The sequence shown here is derived from an EMBL/GenBank/DDBJ whole genome shotgun (WGS) entry which is preliminary data.</text>
</comment>
<dbReference type="Proteomes" id="UP001589613">
    <property type="component" value="Unassembled WGS sequence"/>
</dbReference>
<dbReference type="Pfam" id="PF20434">
    <property type="entry name" value="BD-FAE"/>
    <property type="match status" value="1"/>
</dbReference>
<dbReference type="SUPFAM" id="SSF53474">
    <property type="entry name" value="alpha/beta-Hydrolases"/>
    <property type="match status" value="1"/>
</dbReference>
<evidence type="ECO:0000313" key="4">
    <source>
        <dbReference type="Proteomes" id="UP001589613"/>
    </source>
</evidence>
<accession>A0ABV5V183</accession>
<evidence type="ECO:0000313" key="3">
    <source>
        <dbReference type="EMBL" id="MFB9731567.1"/>
    </source>
</evidence>
<dbReference type="RefSeq" id="WP_181409426.1">
    <property type="nucleotide sequence ID" value="NZ_JBHMAX010000012.1"/>
</dbReference>
<reference evidence="3 4" key="1">
    <citation type="submission" date="2024-09" db="EMBL/GenBank/DDBJ databases">
        <authorList>
            <person name="Sun Q."/>
            <person name="Mori K."/>
        </authorList>
    </citation>
    <scope>NUCLEOTIDE SEQUENCE [LARGE SCALE GENOMIC DNA]</scope>
    <source>
        <strain evidence="3 4">JCM 12763</strain>
    </source>
</reference>
<dbReference type="EC" id="3.4.-.-" evidence="3"/>
<dbReference type="PANTHER" id="PTHR48081:SF33">
    <property type="entry name" value="KYNURENINE FORMAMIDASE"/>
    <property type="match status" value="1"/>
</dbReference>
<protein>
    <submittedName>
        <fullName evidence="3">Alpha/beta hydrolase family protein</fullName>
        <ecNumber evidence="3">3.4.-.-</ecNumber>
    </submittedName>
</protein>
<proteinExistence type="predicted"/>
<evidence type="ECO:0000256" key="1">
    <source>
        <dbReference type="ARBA" id="ARBA00022801"/>
    </source>
</evidence>
<dbReference type="GO" id="GO:0016787">
    <property type="term" value="F:hydrolase activity"/>
    <property type="evidence" value="ECO:0007669"/>
    <property type="project" value="UniProtKB-KW"/>
</dbReference>